<dbReference type="RefSeq" id="WP_318798549.1">
    <property type="nucleotide sequence ID" value="NZ_JARUJP010000017.1"/>
</dbReference>
<keyword evidence="10" id="KW-1185">Reference proteome</keyword>
<evidence type="ECO:0000313" key="9">
    <source>
        <dbReference type="EMBL" id="MDW8802209.1"/>
    </source>
</evidence>
<feature type="transmembrane region" description="Helical" evidence="8">
    <location>
        <begin position="151"/>
        <end position="172"/>
    </location>
</feature>
<evidence type="ECO:0000256" key="2">
    <source>
        <dbReference type="ARBA" id="ARBA00022654"/>
    </source>
</evidence>
<keyword evidence="6 8" id="KW-1133">Transmembrane helix</keyword>
<evidence type="ECO:0000313" key="10">
    <source>
        <dbReference type="Proteomes" id="UP001281656"/>
    </source>
</evidence>
<gene>
    <name evidence="9" type="ORF">P8V03_13725</name>
</gene>
<sequence length="222" mass="24765">MFLIEKLSNNLAFKVASTLNLDKDKKEIIAYGAFNFIQTIWCIIMVIILGMIFKVPLEALVVSFSISILRKYSGGAHSTSPNRCALIGALVSVGLALFVEYTYKLVNLSWLITIIVVVFLFAYYNIYKYAPVDSPAKPIVKEKSKQRMKKGSIFTVNVLVILVATLLVGHFIIGNNQYLVIAMCICLGVLWQVLTLTPKGYLVLSNIDTFFEKIINILGGKK</sequence>
<evidence type="ECO:0000256" key="1">
    <source>
        <dbReference type="ARBA" id="ARBA00022475"/>
    </source>
</evidence>
<keyword evidence="7 8" id="KW-0472">Membrane</keyword>
<keyword evidence="4 8" id="KW-0812">Transmembrane</keyword>
<keyword evidence="5" id="KW-0378">Hydrolase</keyword>
<accession>A0ABU4JVN3</accession>
<feature type="transmembrane region" description="Helical" evidence="8">
    <location>
        <begin position="84"/>
        <end position="103"/>
    </location>
</feature>
<keyword evidence="1" id="KW-1003">Cell membrane</keyword>
<feature type="transmembrane region" description="Helical" evidence="8">
    <location>
        <begin position="109"/>
        <end position="130"/>
    </location>
</feature>
<reference evidence="9 10" key="1">
    <citation type="submission" date="2023-04" db="EMBL/GenBank/DDBJ databases">
        <title>Clostridium tannerae sp. nov., isolated from the fecal material of an alpaca.</title>
        <authorList>
            <person name="Miller S."/>
            <person name="Hendry M."/>
            <person name="King J."/>
            <person name="Sankaranarayanan K."/>
            <person name="Lawson P.A."/>
        </authorList>
    </citation>
    <scope>NUCLEOTIDE SEQUENCE [LARGE SCALE GENOMIC DNA]</scope>
    <source>
        <strain evidence="9 10">A1-XYC3</strain>
    </source>
</reference>
<proteinExistence type="predicted"/>
<comment type="caution">
    <text evidence="9">The sequence shown here is derived from an EMBL/GenBank/DDBJ whole genome shotgun (WGS) entry which is preliminary data.</text>
</comment>
<evidence type="ECO:0000256" key="3">
    <source>
        <dbReference type="ARBA" id="ARBA00022670"/>
    </source>
</evidence>
<dbReference type="Pfam" id="PF04647">
    <property type="entry name" value="AgrB"/>
    <property type="match status" value="1"/>
</dbReference>
<keyword evidence="2" id="KW-0673">Quorum sensing</keyword>
<dbReference type="Proteomes" id="UP001281656">
    <property type="component" value="Unassembled WGS sequence"/>
</dbReference>
<dbReference type="SMART" id="SM00793">
    <property type="entry name" value="AgrB"/>
    <property type="match status" value="1"/>
</dbReference>
<feature type="transmembrane region" description="Helical" evidence="8">
    <location>
        <begin position="178"/>
        <end position="197"/>
    </location>
</feature>
<evidence type="ECO:0000256" key="4">
    <source>
        <dbReference type="ARBA" id="ARBA00022692"/>
    </source>
</evidence>
<dbReference type="EMBL" id="JARUJP010000017">
    <property type="protein sequence ID" value="MDW8802209.1"/>
    <property type="molecule type" value="Genomic_DNA"/>
</dbReference>
<evidence type="ECO:0000256" key="8">
    <source>
        <dbReference type="SAM" id="Phobius"/>
    </source>
</evidence>
<protein>
    <submittedName>
        <fullName evidence="9">Accessory gene regulator B family protein</fullName>
    </submittedName>
</protein>
<keyword evidence="3" id="KW-0645">Protease</keyword>
<feature type="transmembrane region" description="Helical" evidence="8">
    <location>
        <begin position="28"/>
        <end position="49"/>
    </location>
</feature>
<evidence type="ECO:0000256" key="6">
    <source>
        <dbReference type="ARBA" id="ARBA00022989"/>
    </source>
</evidence>
<dbReference type="InterPro" id="IPR006741">
    <property type="entry name" value="AgrB"/>
</dbReference>
<evidence type="ECO:0000256" key="5">
    <source>
        <dbReference type="ARBA" id="ARBA00022801"/>
    </source>
</evidence>
<evidence type="ECO:0000256" key="7">
    <source>
        <dbReference type="ARBA" id="ARBA00023136"/>
    </source>
</evidence>
<organism evidence="9 10">
    <name type="scientific">Clostridium tanneri</name>
    <dbReference type="NCBI Taxonomy" id="3037988"/>
    <lineage>
        <taxon>Bacteria</taxon>
        <taxon>Bacillati</taxon>
        <taxon>Bacillota</taxon>
        <taxon>Clostridia</taxon>
        <taxon>Eubacteriales</taxon>
        <taxon>Clostridiaceae</taxon>
        <taxon>Clostridium</taxon>
    </lineage>
</organism>
<name>A0ABU4JVN3_9CLOT</name>